<accession>E6SES2</accession>
<evidence type="ECO:0000313" key="2">
    <source>
        <dbReference type="Proteomes" id="UP000008914"/>
    </source>
</evidence>
<reference evidence="1 2" key="1">
    <citation type="journal article" date="2010" name="Stand. Genomic Sci.">
        <title>Complete genome sequence of Intrasporangium calvum type strain (7 KIP).</title>
        <authorList>
            <person name="Del Rio T.G."/>
            <person name="Chertkov O."/>
            <person name="Yasawong M."/>
            <person name="Lucas S."/>
            <person name="Deshpande S."/>
            <person name="Cheng J.F."/>
            <person name="Detter C."/>
            <person name="Tapia R."/>
            <person name="Han C."/>
            <person name="Goodwin L."/>
            <person name="Pitluck S."/>
            <person name="Liolios K."/>
            <person name="Ivanova N."/>
            <person name="Mavromatis K."/>
            <person name="Pati A."/>
            <person name="Chen A."/>
            <person name="Palaniappan K."/>
            <person name="Land M."/>
            <person name="Hauser L."/>
            <person name="Chang Y.J."/>
            <person name="Jeffries C.D."/>
            <person name="Rohde M."/>
            <person name="Pukall R."/>
            <person name="Sikorski J."/>
            <person name="Goker M."/>
            <person name="Woyke T."/>
            <person name="Bristow J."/>
            <person name="Eisen J.A."/>
            <person name="Markowitz V."/>
            <person name="Hugenholtz P."/>
            <person name="Kyrpides N.C."/>
            <person name="Klenk H.P."/>
            <person name="Lapidus A."/>
        </authorList>
    </citation>
    <scope>NUCLEOTIDE SEQUENCE [LARGE SCALE GENOMIC DNA]</scope>
    <source>
        <strain evidence="2">ATCC 23552 / DSM 43043 / JCM 3097 / NBRC 12989 / 7 KIP</strain>
    </source>
</reference>
<gene>
    <name evidence="1" type="ordered locus">Intca_1161</name>
</gene>
<protein>
    <submittedName>
        <fullName evidence="1">Uncharacterized protein</fullName>
    </submittedName>
</protein>
<proteinExistence type="predicted"/>
<dbReference type="KEGG" id="ica:Intca_1161"/>
<sequence>MFEHFAEFEINERVRQAHREAEQFRRQSAPREPRVRRSWWPRRGGSAVQVPSLQLPSAPRRIAPAE</sequence>
<name>E6SES2_INTC7</name>
<keyword evidence="2" id="KW-1185">Reference proteome</keyword>
<organism evidence="1 2">
    <name type="scientific">Intrasporangium calvum (strain ATCC 23552 / DSM 43043 / JCM 3097 / NBRC 12989 / NCIMB 10167 / NRRL B-3866 / 7 KIP)</name>
    <dbReference type="NCBI Taxonomy" id="710696"/>
    <lineage>
        <taxon>Bacteria</taxon>
        <taxon>Bacillati</taxon>
        <taxon>Actinomycetota</taxon>
        <taxon>Actinomycetes</taxon>
        <taxon>Micrococcales</taxon>
        <taxon>Intrasporangiaceae</taxon>
        <taxon>Intrasporangium</taxon>
    </lineage>
</organism>
<dbReference type="Proteomes" id="UP000008914">
    <property type="component" value="Chromosome"/>
</dbReference>
<dbReference type="HOGENOM" id="CLU_2825322_0_0_11"/>
<dbReference type="AlphaFoldDB" id="E6SES2"/>
<evidence type="ECO:0000313" key="1">
    <source>
        <dbReference type="EMBL" id="ADU47679.1"/>
    </source>
</evidence>
<dbReference type="EMBL" id="CP002343">
    <property type="protein sequence ID" value="ADU47679.1"/>
    <property type="molecule type" value="Genomic_DNA"/>
</dbReference>